<evidence type="ECO:0000256" key="1">
    <source>
        <dbReference type="SAM" id="SignalP"/>
    </source>
</evidence>
<dbReference type="SUPFAM" id="SSF52266">
    <property type="entry name" value="SGNH hydrolase"/>
    <property type="match status" value="1"/>
</dbReference>
<proteinExistence type="predicted"/>
<organism evidence="3 4">
    <name type="scientific">Solemya velum gill symbiont</name>
    <dbReference type="NCBI Taxonomy" id="2340"/>
    <lineage>
        <taxon>Bacteria</taxon>
        <taxon>Pseudomonadati</taxon>
        <taxon>Pseudomonadota</taxon>
        <taxon>Gammaproteobacteria</taxon>
        <taxon>sulfur-oxidizing symbionts</taxon>
    </lineage>
</organism>
<evidence type="ECO:0000259" key="2">
    <source>
        <dbReference type="Pfam" id="PF13472"/>
    </source>
</evidence>
<feature type="signal peptide" evidence="1">
    <location>
        <begin position="1"/>
        <end position="21"/>
    </location>
</feature>
<protein>
    <submittedName>
        <fullName evidence="3">Arylesterase</fullName>
    </submittedName>
</protein>
<dbReference type="RefSeq" id="WP_078453613.1">
    <property type="nucleotide sequence ID" value="NZ_MPNX01000029.1"/>
</dbReference>
<dbReference type="EMBL" id="MPNX01000029">
    <property type="protein sequence ID" value="OOY33915.1"/>
    <property type="molecule type" value="Genomic_DNA"/>
</dbReference>
<dbReference type="PANTHER" id="PTHR30383:SF5">
    <property type="entry name" value="SGNH HYDROLASE-TYPE ESTERASE DOMAIN-CONTAINING PROTEIN"/>
    <property type="match status" value="1"/>
</dbReference>
<evidence type="ECO:0000313" key="4">
    <source>
        <dbReference type="Proteomes" id="UP000190962"/>
    </source>
</evidence>
<gene>
    <name evidence="3" type="ORF">BOV88_12765</name>
</gene>
<feature type="chain" id="PRO_5013363739" evidence="1">
    <location>
        <begin position="22"/>
        <end position="203"/>
    </location>
</feature>
<dbReference type="AlphaFoldDB" id="A0A1T2DRG6"/>
<comment type="caution">
    <text evidence="3">The sequence shown here is derived from an EMBL/GenBank/DDBJ whole genome shotgun (WGS) entry which is preliminary data.</text>
</comment>
<dbReference type="InterPro" id="IPR051532">
    <property type="entry name" value="Ester_Hydrolysis_Enzymes"/>
</dbReference>
<name>A0A1T2DRG6_SOVGS</name>
<dbReference type="PANTHER" id="PTHR30383">
    <property type="entry name" value="THIOESTERASE 1/PROTEASE 1/LYSOPHOSPHOLIPASE L1"/>
    <property type="match status" value="1"/>
</dbReference>
<dbReference type="InterPro" id="IPR036514">
    <property type="entry name" value="SGNH_hydro_sf"/>
</dbReference>
<feature type="domain" description="SGNH hydrolase-type esterase" evidence="2">
    <location>
        <begin position="36"/>
        <end position="186"/>
    </location>
</feature>
<dbReference type="Gene3D" id="3.40.50.1110">
    <property type="entry name" value="SGNH hydrolase"/>
    <property type="match status" value="1"/>
</dbReference>
<dbReference type="Proteomes" id="UP000190962">
    <property type="component" value="Unassembled WGS sequence"/>
</dbReference>
<dbReference type="Pfam" id="PF13472">
    <property type="entry name" value="Lipase_GDSL_2"/>
    <property type="match status" value="1"/>
</dbReference>
<dbReference type="GO" id="GO:0004622">
    <property type="term" value="F:phosphatidylcholine lysophospholipase activity"/>
    <property type="evidence" value="ECO:0007669"/>
    <property type="project" value="TreeGrafter"/>
</dbReference>
<dbReference type="InterPro" id="IPR013830">
    <property type="entry name" value="SGNH_hydro"/>
</dbReference>
<keyword evidence="1" id="KW-0732">Signal</keyword>
<accession>A0A1T2DRG6</accession>
<sequence length="203" mass="22020">MNQIKRLALVLFLLALFTACSSPELNSIGHDGTILAFGDSLTVGKGADKKNSYPSVLAELSGLTVINAGVSGETTDGGVKRLPSELDHHSPDLLLLIEGGNDILRNRDQASIKANLGAMIQAAKRRGVQVVLFGIPKKSLFSESVPLYQELADEHQLVFDESLVVDLLHTPSLKADQIHLNKVGYRKMAESIYELLREKGAVY</sequence>
<evidence type="ECO:0000313" key="3">
    <source>
        <dbReference type="EMBL" id="OOY33915.1"/>
    </source>
</evidence>
<dbReference type="CDD" id="cd01822">
    <property type="entry name" value="Lysophospholipase_L1_like"/>
    <property type="match status" value="1"/>
</dbReference>
<dbReference type="PROSITE" id="PS51257">
    <property type="entry name" value="PROKAR_LIPOPROTEIN"/>
    <property type="match status" value="1"/>
</dbReference>
<reference evidence="3 4" key="1">
    <citation type="submission" date="2016-11" db="EMBL/GenBank/DDBJ databases">
        <title>Mixed transmission modes and dynamic genome evolution in an obligate animal-bacterial symbiosis.</title>
        <authorList>
            <person name="Russell S.L."/>
            <person name="Corbett-Detig R.B."/>
            <person name="Cavanaugh C.M."/>
        </authorList>
    </citation>
    <scope>NUCLEOTIDE SEQUENCE [LARGE SCALE GENOMIC DNA]</scope>
    <source>
        <strain evidence="3">MA-KB16</strain>
    </source>
</reference>